<evidence type="ECO:0000313" key="5">
    <source>
        <dbReference type="Proteomes" id="UP000287330"/>
    </source>
</evidence>
<protein>
    <recommendedName>
        <fullName evidence="1">Sugar fermentation stimulation protein homolog</fullName>
    </recommendedName>
</protein>
<keyword evidence="5" id="KW-1185">Reference proteome</keyword>
<evidence type="ECO:0000259" key="3">
    <source>
        <dbReference type="Pfam" id="PF17746"/>
    </source>
</evidence>
<dbReference type="NCBIfam" id="TIGR00230">
    <property type="entry name" value="sfsA"/>
    <property type="match status" value="1"/>
</dbReference>
<organism evidence="4 5">
    <name type="scientific">Idiomarina fontislapidosi</name>
    <dbReference type="NCBI Taxonomy" id="263723"/>
    <lineage>
        <taxon>Bacteria</taxon>
        <taxon>Pseudomonadati</taxon>
        <taxon>Pseudomonadota</taxon>
        <taxon>Gammaproteobacteria</taxon>
        <taxon>Alteromonadales</taxon>
        <taxon>Idiomarinaceae</taxon>
        <taxon>Idiomarina</taxon>
    </lineage>
</organism>
<dbReference type="CDD" id="cd22359">
    <property type="entry name" value="SfsA-like_bacterial"/>
    <property type="match status" value="1"/>
</dbReference>
<comment type="caution">
    <text evidence="4">The sequence shown here is derived from an EMBL/GenBank/DDBJ whole genome shotgun (WGS) entry which is preliminary data.</text>
</comment>
<evidence type="ECO:0000256" key="1">
    <source>
        <dbReference type="HAMAP-Rule" id="MF_00095"/>
    </source>
</evidence>
<reference evidence="5" key="1">
    <citation type="journal article" date="2018" name="Front. Microbiol.">
        <title>Genome-Based Analysis Reveals the Taxonomy and Diversity of the Family Idiomarinaceae.</title>
        <authorList>
            <person name="Liu Y."/>
            <person name="Lai Q."/>
            <person name="Shao Z."/>
        </authorList>
    </citation>
    <scope>NUCLEOTIDE SEQUENCE [LARGE SCALE GENOMIC DNA]</scope>
    <source>
        <strain evidence="5">F23</strain>
    </source>
</reference>
<dbReference type="GO" id="GO:0003677">
    <property type="term" value="F:DNA binding"/>
    <property type="evidence" value="ECO:0007669"/>
    <property type="project" value="InterPro"/>
</dbReference>
<dbReference type="Pfam" id="PF03749">
    <property type="entry name" value="SfsA"/>
    <property type="match status" value="1"/>
</dbReference>
<dbReference type="PANTHER" id="PTHR30545">
    <property type="entry name" value="SUGAR FERMENTATION STIMULATION PROTEIN A"/>
    <property type="match status" value="1"/>
</dbReference>
<gene>
    <name evidence="1" type="primary">sfsA</name>
    <name evidence="4" type="ORF">CWE25_05560</name>
</gene>
<evidence type="ECO:0000313" key="4">
    <source>
        <dbReference type="EMBL" id="RUO57138.1"/>
    </source>
</evidence>
<name>A0A432Y828_9GAMM</name>
<dbReference type="InterPro" id="IPR040452">
    <property type="entry name" value="SfsA_C"/>
</dbReference>
<dbReference type="Gene3D" id="2.40.50.580">
    <property type="match status" value="1"/>
</dbReference>
<dbReference type="HAMAP" id="MF_00095">
    <property type="entry name" value="SfsA"/>
    <property type="match status" value="1"/>
</dbReference>
<dbReference type="Gene3D" id="3.40.1350.60">
    <property type="match status" value="1"/>
</dbReference>
<dbReference type="InterPro" id="IPR005224">
    <property type="entry name" value="SfsA"/>
</dbReference>
<evidence type="ECO:0000259" key="2">
    <source>
        <dbReference type="Pfam" id="PF03749"/>
    </source>
</evidence>
<accession>A0A432Y828</accession>
<feature type="domain" description="SfsA N-terminal OB" evidence="3">
    <location>
        <begin position="14"/>
        <end position="82"/>
    </location>
</feature>
<dbReference type="RefSeq" id="WP_110573732.1">
    <property type="nucleotide sequence ID" value="NZ_PIPV01000003.1"/>
</dbReference>
<sequence>MQFNKPLEVGTLRQRYKRFLADIEFANQPQSIETVHCPNTGAMTGCAEPGYKVWCSVSDNPKRKYAKTWELAQNFADEWIVINTQRANQVAGEALAHGVIPELNDFTVWQAEQRYGEQNSRIDWLGQSTEGRQCYVEVKSVTLVEQQCGYFPDTVSARAIKHVQELEYMRAQGHRAVMLYVCMHSGADQIKPAAHIDPKYANACIKAAKNGVEFYALNTEISEQGIRANGVLPIVLGDE</sequence>
<dbReference type="EMBL" id="PIPV01000003">
    <property type="protein sequence ID" value="RUO57138.1"/>
    <property type="molecule type" value="Genomic_DNA"/>
</dbReference>
<comment type="similarity">
    <text evidence="1">Belongs to the SfsA family.</text>
</comment>
<dbReference type="AlphaFoldDB" id="A0A432Y828"/>
<proteinExistence type="inferred from homology"/>
<dbReference type="InterPro" id="IPR041465">
    <property type="entry name" value="SfsA_N"/>
</dbReference>
<dbReference type="Proteomes" id="UP000287330">
    <property type="component" value="Unassembled WGS sequence"/>
</dbReference>
<dbReference type="Pfam" id="PF17746">
    <property type="entry name" value="SfsA_N"/>
    <property type="match status" value="1"/>
</dbReference>
<feature type="domain" description="Sugar fermentation stimulation protein C-terminal" evidence="2">
    <location>
        <begin position="85"/>
        <end position="224"/>
    </location>
</feature>
<dbReference type="OrthoDB" id="9802365at2"/>
<dbReference type="PANTHER" id="PTHR30545:SF2">
    <property type="entry name" value="SUGAR FERMENTATION STIMULATION PROTEIN A"/>
    <property type="match status" value="1"/>
</dbReference>